<evidence type="ECO:0000313" key="3">
    <source>
        <dbReference type="Proteomes" id="UP000396862"/>
    </source>
</evidence>
<organism evidence="2 3">
    <name type="scientific">Prolixibacter denitrificans</name>
    <dbReference type="NCBI Taxonomy" id="1541063"/>
    <lineage>
        <taxon>Bacteria</taxon>
        <taxon>Pseudomonadati</taxon>
        <taxon>Bacteroidota</taxon>
        <taxon>Bacteroidia</taxon>
        <taxon>Marinilabiliales</taxon>
        <taxon>Prolixibacteraceae</taxon>
        <taxon>Prolixibacter</taxon>
    </lineage>
</organism>
<dbReference type="EMBL" id="BLAU01000001">
    <property type="protein sequence ID" value="GET22277.1"/>
    <property type="molecule type" value="Genomic_DNA"/>
</dbReference>
<dbReference type="Proteomes" id="UP000396862">
    <property type="component" value="Unassembled WGS sequence"/>
</dbReference>
<keyword evidence="3" id="KW-1185">Reference proteome</keyword>
<sequence>MFAPLFIVMLAVVSAVAMLLWNALMPDIFNLPEITFWQAAGLQILARLFFGGFRPHGGWPSHSWRNKLREKVAEMTPEERERYFRRIHSRYHHWGPCPEKEKSSEKDKAE</sequence>
<reference evidence="2 3" key="1">
    <citation type="submission" date="2019-10" db="EMBL/GenBank/DDBJ databases">
        <title>Prolixibacter strains distinguished by the presence of nitrate reductase genes were adept at nitrate-dependent anaerobic corrosion of metallic iron and carbon steel.</title>
        <authorList>
            <person name="Iino T."/>
            <person name="Shono N."/>
            <person name="Ito K."/>
            <person name="Nakamura R."/>
            <person name="Sueoka K."/>
            <person name="Harayama S."/>
            <person name="Ohkuma M."/>
        </authorList>
    </citation>
    <scope>NUCLEOTIDE SEQUENCE [LARGE SCALE GENOMIC DNA]</scope>
    <source>
        <strain evidence="2 3">MIC1-1</strain>
    </source>
</reference>
<name>A0ABQ0ZLC6_9BACT</name>
<gene>
    <name evidence="2" type="ORF">JCM18694_25230</name>
</gene>
<accession>A0ABQ0ZLC6</accession>
<protein>
    <submittedName>
        <fullName evidence="2">Uncharacterized protein</fullName>
    </submittedName>
</protein>
<keyword evidence="1" id="KW-0812">Transmembrane</keyword>
<evidence type="ECO:0000313" key="2">
    <source>
        <dbReference type="EMBL" id="GET22277.1"/>
    </source>
</evidence>
<keyword evidence="1" id="KW-1133">Transmembrane helix</keyword>
<comment type="caution">
    <text evidence="2">The sequence shown here is derived from an EMBL/GenBank/DDBJ whole genome shotgun (WGS) entry which is preliminary data.</text>
</comment>
<feature type="transmembrane region" description="Helical" evidence="1">
    <location>
        <begin position="6"/>
        <end position="24"/>
    </location>
</feature>
<evidence type="ECO:0000256" key="1">
    <source>
        <dbReference type="SAM" id="Phobius"/>
    </source>
</evidence>
<proteinExistence type="predicted"/>
<keyword evidence="1" id="KW-0472">Membrane</keyword>